<evidence type="ECO:0000313" key="3">
    <source>
        <dbReference type="Proteomes" id="UP000278222"/>
    </source>
</evidence>
<gene>
    <name evidence="2" type="ORF">EDC65_2869</name>
</gene>
<reference evidence="2 3" key="1">
    <citation type="submission" date="2018-11" db="EMBL/GenBank/DDBJ databases">
        <title>Genomic Encyclopedia of Type Strains, Phase IV (KMG-IV): sequencing the most valuable type-strain genomes for metagenomic binning, comparative biology and taxonomic classification.</title>
        <authorList>
            <person name="Goeker M."/>
        </authorList>
    </citation>
    <scope>NUCLEOTIDE SEQUENCE [LARGE SCALE GENOMIC DNA]</scope>
    <source>
        <strain evidence="2 3">DSM 5900</strain>
    </source>
</reference>
<evidence type="ECO:0000313" key="2">
    <source>
        <dbReference type="EMBL" id="ROP91009.1"/>
    </source>
</evidence>
<dbReference type="EMBL" id="RJKX01000014">
    <property type="protein sequence ID" value="ROP91009.1"/>
    <property type="molecule type" value="Genomic_DNA"/>
</dbReference>
<keyword evidence="3" id="KW-1185">Reference proteome</keyword>
<proteinExistence type="predicted"/>
<keyword evidence="1" id="KW-0732">Signal</keyword>
<dbReference type="PROSITE" id="PS51257">
    <property type="entry name" value="PROKAR_LIPOPROTEIN"/>
    <property type="match status" value="1"/>
</dbReference>
<feature type="signal peptide" evidence="1">
    <location>
        <begin position="1"/>
        <end position="20"/>
    </location>
</feature>
<protein>
    <recommendedName>
        <fullName evidence="4">Lipoprotein</fullName>
    </recommendedName>
</protein>
<evidence type="ECO:0000256" key="1">
    <source>
        <dbReference type="SAM" id="SignalP"/>
    </source>
</evidence>
<accession>A0A3N1LJL9</accession>
<name>A0A3N1LJL9_9PROT</name>
<dbReference type="Proteomes" id="UP000278222">
    <property type="component" value="Unassembled WGS sequence"/>
</dbReference>
<dbReference type="AlphaFoldDB" id="A0A3N1LJL9"/>
<evidence type="ECO:0008006" key="4">
    <source>
        <dbReference type="Google" id="ProtNLM"/>
    </source>
</evidence>
<organism evidence="2 3">
    <name type="scientific">Stella humosa</name>
    <dbReference type="NCBI Taxonomy" id="94"/>
    <lineage>
        <taxon>Bacteria</taxon>
        <taxon>Pseudomonadati</taxon>
        <taxon>Pseudomonadota</taxon>
        <taxon>Alphaproteobacteria</taxon>
        <taxon>Rhodospirillales</taxon>
        <taxon>Stellaceae</taxon>
        <taxon>Stella</taxon>
    </lineage>
</organism>
<comment type="caution">
    <text evidence="2">The sequence shown here is derived from an EMBL/GenBank/DDBJ whole genome shotgun (WGS) entry which is preliminary data.</text>
</comment>
<feature type="chain" id="PRO_5018171404" description="Lipoprotein" evidence="1">
    <location>
        <begin position="21"/>
        <end position="47"/>
    </location>
</feature>
<sequence>MRGVLLMLASVALLATAACAPRFDMVGEEATSDPVAVKRTGQERRAQ</sequence>